<evidence type="ECO:0000256" key="2">
    <source>
        <dbReference type="ARBA" id="ARBA00007928"/>
    </source>
</evidence>
<evidence type="ECO:0000256" key="4">
    <source>
        <dbReference type="ARBA" id="ARBA00022692"/>
    </source>
</evidence>
<reference evidence="8 9" key="1">
    <citation type="submission" date="2018-10" db="EMBL/GenBank/DDBJ databases">
        <title>Genomic Encyclopedia of Type Strains, Phase IV (KMG-IV): sequencing the most valuable type-strain genomes for metagenomic binning, comparative biology and taxonomic classification.</title>
        <authorList>
            <person name="Goeker M."/>
        </authorList>
    </citation>
    <scope>NUCLEOTIDE SEQUENCE [LARGE SCALE GENOMIC DNA]</scope>
    <source>
        <strain evidence="8 9">DSM 3303</strain>
    </source>
</reference>
<dbReference type="PIRSF" id="PIRSF006324">
    <property type="entry name" value="LeuE"/>
    <property type="match status" value="1"/>
</dbReference>
<proteinExistence type="inferred from homology"/>
<name>A0A495BHL1_VOGIN</name>
<comment type="similarity">
    <text evidence="2">Belongs to the Rht family.</text>
</comment>
<evidence type="ECO:0000256" key="7">
    <source>
        <dbReference type="SAM" id="Phobius"/>
    </source>
</evidence>
<dbReference type="RefSeq" id="WP_120810368.1">
    <property type="nucleotide sequence ID" value="NZ_RBID01000013.1"/>
</dbReference>
<feature type="transmembrane region" description="Helical" evidence="7">
    <location>
        <begin position="71"/>
        <end position="91"/>
    </location>
</feature>
<feature type="transmembrane region" description="Helical" evidence="7">
    <location>
        <begin position="193"/>
        <end position="209"/>
    </location>
</feature>
<dbReference type="EMBL" id="RBID01000013">
    <property type="protein sequence ID" value="RKQ60288.1"/>
    <property type="molecule type" value="Genomic_DNA"/>
</dbReference>
<evidence type="ECO:0000313" key="9">
    <source>
        <dbReference type="Proteomes" id="UP000279384"/>
    </source>
</evidence>
<keyword evidence="6 7" id="KW-0472">Membrane</keyword>
<feature type="transmembrane region" description="Helical" evidence="7">
    <location>
        <begin position="121"/>
        <end position="141"/>
    </location>
</feature>
<evidence type="ECO:0000256" key="1">
    <source>
        <dbReference type="ARBA" id="ARBA00004651"/>
    </source>
</evidence>
<evidence type="ECO:0000313" key="8">
    <source>
        <dbReference type="EMBL" id="RKQ60288.1"/>
    </source>
</evidence>
<keyword evidence="4 7" id="KW-0812">Transmembrane</keyword>
<dbReference type="InterPro" id="IPR001123">
    <property type="entry name" value="LeuE-type"/>
</dbReference>
<dbReference type="PANTHER" id="PTHR30086:SF14">
    <property type="entry name" value="HOMOSERINE_HOMOSERINE LACTONE EFFLUX PROTEIN"/>
    <property type="match status" value="1"/>
</dbReference>
<dbReference type="GO" id="GO:0042970">
    <property type="term" value="F:homoserine transmembrane transporter activity"/>
    <property type="evidence" value="ECO:0007669"/>
    <property type="project" value="TreeGrafter"/>
</dbReference>
<comment type="caution">
    <text evidence="8">The sequence shown here is derived from an EMBL/GenBank/DDBJ whole genome shotgun (WGS) entry which is preliminary data.</text>
</comment>
<accession>A0A495BHL1</accession>
<feature type="transmembrane region" description="Helical" evidence="7">
    <location>
        <begin position="39"/>
        <end position="65"/>
    </location>
</feature>
<keyword evidence="5 7" id="KW-1133">Transmembrane helix</keyword>
<comment type="subcellular location">
    <subcellularLocation>
        <location evidence="1">Cell membrane</location>
        <topology evidence="1">Multi-pass membrane protein</topology>
    </subcellularLocation>
</comment>
<dbReference type="AlphaFoldDB" id="A0A495BHL1"/>
<keyword evidence="3" id="KW-1003">Cell membrane</keyword>
<sequence length="211" mass="22859">MAFDTWLIFVVTVFFVSATPGPNMLLAMSHGIRFGLRGALPTMAGLLLALGLIMGGSAAGLGALLATSEQLFSFVKYAGAAYLVWLGYQAWRAPVSERMDSDSDDDSVAAVSNWQRFRTGFLVAMSNPKAFVFFAALFPQFMRADAPQMPQLVVLAGTFYVIESSWQVVYAFGGAKLKHWITSPLRQRMMNRFAGGSFMAAGVALSTVSRA</sequence>
<feature type="transmembrane region" description="Helical" evidence="7">
    <location>
        <begin position="153"/>
        <end position="172"/>
    </location>
</feature>
<gene>
    <name evidence="8" type="ORF">C8E02_1632</name>
</gene>
<organism evidence="8 9">
    <name type="scientific">Vogesella indigofera</name>
    <name type="common">Pseudomonas indigofera</name>
    <dbReference type="NCBI Taxonomy" id="45465"/>
    <lineage>
        <taxon>Bacteria</taxon>
        <taxon>Pseudomonadati</taxon>
        <taxon>Pseudomonadota</taxon>
        <taxon>Betaproteobacteria</taxon>
        <taxon>Neisseriales</taxon>
        <taxon>Chromobacteriaceae</taxon>
        <taxon>Vogesella</taxon>
    </lineage>
</organism>
<dbReference type="PANTHER" id="PTHR30086">
    <property type="entry name" value="ARGININE EXPORTER PROTEIN ARGO"/>
    <property type="match status" value="1"/>
</dbReference>
<dbReference type="Proteomes" id="UP000279384">
    <property type="component" value="Unassembled WGS sequence"/>
</dbReference>
<evidence type="ECO:0000256" key="5">
    <source>
        <dbReference type="ARBA" id="ARBA00022989"/>
    </source>
</evidence>
<feature type="transmembrane region" description="Helical" evidence="7">
    <location>
        <begin position="6"/>
        <end position="27"/>
    </location>
</feature>
<dbReference type="GO" id="GO:0005886">
    <property type="term" value="C:plasma membrane"/>
    <property type="evidence" value="ECO:0007669"/>
    <property type="project" value="UniProtKB-SubCell"/>
</dbReference>
<dbReference type="Pfam" id="PF01810">
    <property type="entry name" value="LysE"/>
    <property type="match status" value="1"/>
</dbReference>
<evidence type="ECO:0000256" key="6">
    <source>
        <dbReference type="ARBA" id="ARBA00023136"/>
    </source>
</evidence>
<evidence type="ECO:0000256" key="3">
    <source>
        <dbReference type="ARBA" id="ARBA00022475"/>
    </source>
</evidence>
<protein>
    <submittedName>
        <fullName evidence="8">Threonine/homoserine/homoserine lactone efflux protein</fullName>
    </submittedName>
</protein>